<sequence length="195" mass="22086">MEKRNHIRSVDESSLVKAAAWARYQQGSGSEGRHILEFDLLRTKKSPKPSRYKLEAMQKIQEKIDKSTTISNPKSYVSTSTDDVNNSLLDTYEIESISRQLQYYIEIDSSHAKHFGGDSGDWTVAAASAAPSGKIEMKSKQKKMKASRGRHAVMGNSRYGVVETEKKSIDHPRKLPEKHVPVVELVNCRPWRFHA</sequence>
<dbReference type="AlphaFoldDB" id="A0ABD1UA41"/>
<keyword evidence="2" id="KW-1185">Reference proteome</keyword>
<reference evidence="2" key="1">
    <citation type="submission" date="2024-07" db="EMBL/GenBank/DDBJ databases">
        <title>Two chromosome-level genome assemblies of Korean endemic species Abeliophyllum distichum and Forsythia ovata (Oleaceae).</title>
        <authorList>
            <person name="Jang H."/>
        </authorList>
    </citation>
    <scope>NUCLEOTIDE SEQUENCE [LARGE SCALE GENOMIC DNA]</scope>
</reference>
<organism evidence="1 2">
    <name type="scientific">Forsythia ovata</name>
    <dbReference type="NCBI Taxonomy" id="205694"/>
    <lineage>
        <taxon>Eukaryota</taxon>
        <taxon>Viridiplantae</taxon>
        <taxon>Streptophyta</taxon>
        <taxon>Embryophyta</taxon>
        <taxon>Tracheophyta</taxon>
        <taxon>Spermatophyta</taxon>
        <taxon>Magnoliopsida</taxon>
        <taxon>eudicotyledons</taxon>
        <taxon>Gunneridae</taxon>
        <taxon>Pentapetalae</taxon>
        <taxon>asterids</taxon>
        <taxon>lamiids</taxon>
        <taxon>Lamiales</taxon>
        <taxon>Oleaceae</taxon>
        <taxon>Forsythieae</taxon>
        <taxon>Forsythia</taxon>
    </lineage>
</organism>
<name>A0ABD1UA41_9LAMI</name>
<protein>
    <submittedName>
        <fullName evidence="1">Uncharacterized protein</fullName>
    </submittedName>
</protein>
<dbReference type="PANTHER" id="PTHR34665:SF4">
    <property type="entry name" value="DUF3741 DOMAIN-CONTAINING PROTEIN"/>
    <property type="match status" value="1"/>
</dbReference>
<dbReference type="PANTHER" id="PTHR34665">
    <property type="entry name" value="DUF3741 DOMAIN-CONTAINING PROTEIN"/>
    <property type="match status" value="1"/>
</dbReference>
<gene>
    <name evidence="1" type="ORF">Fot_25812</name>
</gene>
<dbReference type="EMBL" id="JBFOLJ010000007">
    <property type="protein sequence ID" value="KAL2521889.1"/>
    <property type="molecule type" value="Genomic_DNA"/>
</dbReference>
<dbReference type="Proteomes" id="UP001604277">
    <property type="component" value="Unassembled WGS sequence"/>
</dbReference>
<evidence type="ECO:0000313" key="1">
    <source>
        <dbReference type="EMBL" id="KAL2521889.1"/>
    </source>
</evidence>
<proteinExistence type="predicted"/>
<evidence type="ECO:0000313" key="2">
    <source>
        <dbReference type="Proteomes" id="UP001604277"/>
    </source>
</evidence>
<comment type="caution">
    <text evidence="1">The sequence shown here is derived from an EMBL/GenBank/DDBJ whole genome shotgun (WGS) entry which is preliminary data.</text>
</comment>
<accession>A0ABD1UA41</accession>